<keyword evidence="3" id="KW-0479">Metal-binding</keyword>
<comment type="similarity">
    <text evidence="2">Belongs to the SNF2/RAD54 helicase family.</text>
</comment>
<evidence type="ECO:0000259" key="13">
    <source>
        <dbReference type="PROSITE" id="PS50064"/>
    </source>
</evidence>
<dbReference type="CDD" id="cd18793">
    <property type="entry name" value="SF2_C_SNF"/>
    <property type="match status" value="1"/>
</dbReference>
<dbReference type="GO" id="GO:0005634">
    <property type="term" value="C:nucleus"/>
    <property type="evidence" value="ECO:0007669"/>
    <property type="project" value="UniProtKB-SubCell"/>
</dbReference>
<dbReference type="GO" id="GO:0005524">
    <property type="term" value="F:ATP binding"/>
    <property type="evidence" value="ECO:0007669"/>
    <property type="project" value="UniProtKB-KW"/>
</dbReference>
<dbReference type="PANTHER" id="PTHR45626">
    <property type="entry name" value="TRANSCRIPTION TERMINATION FACTOR 2-RELATED"/>
    <property type="match status" value="1"/>
</dbReference>
<keyword evidence="4" id="KW-0547">Nucleotide-binding</keyword>
<dbReference type="SUPFAM" id="SSF57850">
    <property type="entry name" value="RING/U-box"/>
    <property type="match status" value="1"/>
</dbReference>
<dbReference type="EMBL" id="KZ293419">
    <property type="protein sequence ID" value="PBK74484.1"/>
    <property type="molecule type" value="Genomic_DNA"/>
</dbReference>
<name>A0A2H3BZN2_9AGAR</name>
<dbReference type="InterPro" id="IPR050628">
    <property type="entry name" value="SNF2_RAD54_helicase_TF"/>
</dbReference>
<dbReference type="Pfam" id="PF00176">
    <property type="entry name" value="SNF2-rel_dom"/>
    <property type="match status" value="1"/>
</dbReference>
<dbReference type="SMART" id="SM00490">
    <property type="entry name" value="HELICc"/>
    <property type="match status" value="1"/>
</dbReference>
<evidence type="ECO:0000256" key="11">
    <source>
        <dbReference type="PROSITE-ProRule" id="PRU00175"/>
    </source>
</evidence>
<dbReference type="Gene3D" id="3.40.50.300">
    <property type="entry name" value="P-loop containing nucleotide triphosphate hydrolases"/>
    <property type="match status" value="1"/>
</dbReference>
<feature type="domain" description="RING-type" evidence="14">
    <location>
        <begin position="796"/>
        <end position="836"/>
    </location>
</feature>
<gene>
    <name evidence="17" type="ORF">ARMSODRAFT_592842</name>
</gene>
<evidence type="ECO:0000256" key="7">
    <source>
        <dbReference type="ARBA" id="ARBA00022806"/>
    </source>
</evidence>
<evidence type="ECO:0000256" key="9">
    <source>
        <dbReference type="ARBA" id="ARBA00022840"/>
    </source>
</evidence>
<evidence type="ECO:0000313" key="17">
    <source>
        <dbReference type="EMBL" id="PBK74484.1"/>
    </source>
</evidence>
<keyword evidence="10" id="KW-0539">Nucleus</keyword>
<keyword evidence="9" id="KW-0067">ATP-binding</keyword>
<dbReference type="InterPro" id="IPR027417">
    <property type="entry name" value="P-loop_NTPase"/>
</dbReference>
<evidence type="ECO:0000256" key="4">
    <source>
        <dbReference type="ARBA" id="ARBA00022741"/>
    </source>
</evidence>
<dbReference type="PANTHER" id="PTHR45626:SF17">
    <property type="entry name" value="HELICASE-LIKE TRANSCRIPTION FACTOR"/>
    <property type="match status" value="1"/>
</dbReference>
<dbReference type="Gene3D" id="3.30.1740.10">
    <property type="entry name" value="Zinc finger, PARP-type"/>
    <property type="match status" value="1"/>
</dbReference>
<dbReference type="InterPro" id="IPR013083">
    <property type="entry name" value="Znf_RING/FYVE/PHD"/>
</dbReference>
<proteinExistence type="inferred from homology"/>
<sequence length="1132" mass="125417">MSVPHHFGYSKSTRAKCHGPLPCKGTAITTGTLRYGQTMTHEHGDTVEWRHWGCVTPSILAQLASANLENIHGFRDLRSDDQRRIRKAVSERRVDPADIPPSAQTVKSTSINASATSIPSQKKRKALQEAASGSQRPAPSSQRPASSAQLPATSVRPPSSTPEDEILVADEIPEEEPADELYSTMRTNVVGLQYYKGLVGPGEEVIIQRDVNNIYDANAVRVLNIGRVQVGHIPRALAAKLAPLMDRRLITCEGVIHDGNLSGFRGYTLNMSLKLYGASNKHDTLEPLLIWSTPGQRGFGSRRGQVPSSQGSALPMAGSSRAPGAKPAQTEAARKQQEALQKAAELRQIINSLEKVDDEGRRSSLLDSVCSTEDILNLPLHPSPPGIEQGNLVVDLMKHQCQGLQWCIEREYPVLPKKETDKPVQFWQLRKDGNKTYYYNVATKTPQTSPPVLGRGALFADAMGLGKTLTMIALVLATGHDRPAHFSNSTLIVVPLSVLSNWEKQIQDHCAPGALTVCVYYGPNRSMSPQELAGYDVVLTTYQTVASEHSGTAPSDGPSKKKRKIGKSLFEVQWKRIILDEGHSIRNPKTKMAKAVCGLSGNRRWVLTGTPIINSPRDLGSILTFLRICGPLDQEDFFKRLLLRPLKDGLPSGVELLRALMSHVCIRRTKEMQDSTGKPLIPLPSVEMTLVPVTLHDDARALYDEIENLSQQRLEGFIARGEANKMQTNVLSMLTRMRQIALHPGLVPRNYLDQLRSAVDSDDSGSDTIPQVKLTPKDKARLQTLVLQAIEDSQECPICFNVPDSINTRITSCAHVFCLQCITEIISRQAKCPMDRRTLSWTDVIEPPPPTELTQLPGSEDDEEEVFQNGSSAKIEQLIHLLTLMPHSEKSLVFSQFTSFLDKVAEALDMKGIAYERFDGRMSAKRRQEVLTRFSVPVPEASRNEAPHQGRQRTKRIVVEDPGEDAADDQDSDFVPMSQDDMDDFIVSDDESSRKKKGKGKAKARLDVDREILGEGNNPKVLLLSLKAGALGLNLTVANNVFLMDPWWQEGIESQAIDRVNRIGQKKNVHVYQLIAENTVESKVLDIQEKKKALIKQAFSGTKRTETPLQRKEARLQEIIELFGIRNQQAQT</sequence>
<dbReference type="InterPro" id="IPR017907">
    <property type="entry name" value="Znf_RING_CS"/>
</dbReference>
<dbReference type="InterPro" id="IPR049730">
    <property type="entry name" value="SNF2/RAD54-like_C"/>
</dbReference>
<dbReference type="SUPFAM" id="SSF52540">
    <property type="entry name" value="P-loop containing nucleoside triphosphate hydrolases"/>
    <property type="match status" value="2"/>
</dbReference>
<dbReference type="InterPro" id="IPR001841">
    <property type="entry name" value="Znf_RING"/>
</dbReference>
<feature type="domain" description="Helicase C-terminal" evidence="16">
    <location>
        <begin position="874"/>
        <end position="1120"/>
    </location>
</feature>
<dbReference type="PROSITE" id="PS00518">
    <property type="entry name" value="ZF_RING_1"/>
    <property type="match status" value="1"/>
</dbReference>
<dbReference type="GO" id="GO:0008270">
    <property type="term" value="F:zinc ion binding"/>
    <property type="evidence" value="ECO:0007669"/>
    <property type="project" value="UniProtKB-KW"/>
</dbReference>
<dbReference type="Pfam" id="PF08797">
    <property type="entry name" value="HIRAN"/>
    <property type="match status" value="1"/>
</dbReference>
<feature type="compositionally biased region" description="Low complexity" evidence="12">
    <location>
        <begin position="130"/>
        <end position="152"/>
    </location>
</feature>
<dbReference type="SMART" id="SM01336">
    <property type="entry name" value="zf-PARP"/>
    <property type="match status" value="1"/>
</dbReference>
<feature type="region of interest" description="Disordered" evidence="12">
    <location>
        <begin position="296"/>
        <end position="336"/>
    </location>
</feature>
<dbReference type="Gene3D" id="3.30.70.2330">
    <property type="match status" value="1"/>
</dbReference>
<keyword evidence="18" id="KW-1185">Reference proteome</keyword>
<reference evidence="18" key="1">
    <citation type="journal article" date="2017" name="Nat. Ecol. Evol.">
        <title>Genome expansion and lineage-specific genetic innovations in the forest pathogenic fungi Armillaria.</title>
        <authorList>
            <person name="Sipos G."/>
            <person name="Prasanna A.N."/>
            <person name="Walter M.C."/>
            <person name="O'Connor E."/>
            <person name="Balint B."/>
            <person name="Krizsan K."/>
            <person name="Kiss B."/>
            <person name="Hess J."/>
            <person name="Varga T."/>
            <person name="Slot J."/>
            <person name="Riley R."/>
            <person name="Boka B."/>
            <person name="Rigling D."/>
            <person name="Barry K."/>
            <person name="Lee J."/>
            <person name="Mihaltcheva S."/>
            <person name="LaButti K."/>
            <person name="Lipzen A."/>
            <person name="Waldron R."/>
            <person name="Moloney N.M."/>
            <person name="Sperisen C."/>
            <person name="Kredics L."/>
            <person name="Vagvoelgyi C."/>
            <person name="Patrignani A."/>
            <person name="Fitzpatrick D."/>
            <person name="Nagy I."/>
            <person name="Doyle S."/>
            <person name="Anderson J.B."/>
            <person name="Grigoriev I.V."/>
            <person name="Gueldener U."/>
            <person name="Muensterkoetter M."/>
            <person name="Nagy L.G."/>
        </authorList>
    </citation>
    <scope>NUCLEOTIDE SEQUENCE [LARGE SCALE GENOMIC DNA]</scope>
    <source>
        <strain evidence="18">28-4</strain>
    </source>
</reference>
<dbReference type="InterPro" id="IPR038718">
    <property type="entry name" value="SNF2-like_sf"/>
</dbReference>
<accession>A0A2H3BZN2</accession>
<dbReference type="Gene3D" id="3.40.50.10810">
    <property type="entry name" value="Tandem AAA-ATPase domain"/>
    <property type="match status" value="1"/>
</dbReference>
<organism evidence="17 18">
    <name type="scientific">Armillaria solidipes</name>
    <dbReference type="NCBI Taxonomy" id="1076256"/>
    <lineage>
        <taxon>Eukaryota</taxon>
        <taxon>Fungi</taxon>
        <taxon>Dikarya</taxon>
        <taxon>Basidiomycota</taxon>
        <taxon>Agaricomycotina</taxon>
        <taxon>Agaricomycetes</taxon>
        <taxon>Agaricomycetidae</taxon>
        <taxon>Agaricales</taxon>
        <taxon>Marasmiineae</taxon>
        <taxon>Physalacriaceae</taxon>
        <taxon>Armillaria</taxon>
    </lineage>
</organism>
<keyword evidence="7" id="KW-0347">Helicase</keyword>
<feature type="region of interest" description="Disordered" evidence="12">
    <location>
        <begin position="959"/>
        <end position="979"/>
    </location>
</feature>
<evidence type="ECO:0000256" key="6">
    <source>
        <dbReference type="ARBA" id="ARBA00022801"/>
    </source>
</evidence>
<dbReference type="GO" id="GO:0016818">
    <property type="term" value="F:hydrolase activity, acting on acid anhydrides, in phosphorus-containing anhydrides"/>
    <property type="evidence" value="ECO:0007669"/>
    <property type="project" value="InterPro"/>
</dbReference>
<dbReference type="InterPro" id="IPR014905">
    <property type="entry name" value="HIRAN"/>
</dbReference>
<evidence type="ECO:0000313" key="18">
    <source>
        <dbReference type="Proteomes" id="UP000218334"/>
    </source>
</evidence>
<keyword evidence="6" id="KW-0378">Hydrolase</keyword>
<dbReference type="PROSITE" id="PS51194">
    <property type="entry name" value="HELICASE_CTER"/>
    <property type="match status" value="1"/>
</dbReference>
<evidence type="ECO:0000256" key="1">
    <source>
        <dbReference type="ARBA" id="ARBA00004123"/>
    </source>
</evidence>
<evidence type="ECO:0000259" key="16">
    <source>
        <dbReference type="PROSITE" id="PS51194"/>
    </source>
</evidence>
<dbReference type="SUPFAM" id="SSF57716">
    <property type="entry name" value="Glucocorticoid receptor-like (DNA-binding domain)"/>
    <property type="match status" value="1"/>
</dbReference>
<feature type="region of interest" description="Disordered" evidence="12">
    <location>
        <begin position="88"/>
        <end position="164"/>
    </location>
</feature>
<dbReference type="GO" id="GO:0006281">
    <property type="term" value="P:DNA repair"/>
    <property type="evidence" value="ECO:0007669"/>
    <property type="project" value="TreeGrafter"/>
</dbReference>
<dbReference type="InterPro" id="IPR018957">
    <property type="entry name" value="Znf_C3HC4_RING-type"/>
</dbReference>
<feature type="domain" description="Helicase ATP-binding" evidence="15">
    <location>
        <begin position="448"/>
        <end position="629"/>
    </location>
</feature>
<dbReference type="SMART" id="SM00487">
    <property type="entry name" value="DEXDc"/>
    <property type="match status" value="1"/>
</dbReference>
<dbReference type="PROSITE" id="PS50064">
    <property type="entry name" value="ZF_PARP_2"/>
    <property type="match status" value="1"/>
</dbReference>
<dbReference type="GO" id="GO:0004386">
    <property type="term" value="F:helicase activity"/>
    <property type="evidence" value="ECO:0007669"/>
    <property type="project" value="UniProtKB-KW"/>
</dbReference>
<evidence type="ECO:0000256" key="8">
    <source>
        <dbReference type="ARBA" id="ARBA00022833"/>
    </source>
</evidence>
<dbReference type="PROSITE" id="PS50089">
    <property type="entry name" value="ZF_RING_2"/>
    <property type="match status" value="1"/>
</dbReference>
<dbReference type="Pfam" id="PF00645">
    <property type="entry name" value="zf-PARP"/>
    <property type="match status" value="1"/>
</dbReference>
<dbReference type="SMART" id="SM00184">
    <property type="entry name" value="RING"/>
    <property type="match status" value="1"/>
</dbReference>
<evidence type="ECO:0000256" key="5">
    <source>
        <dbReference type="ARBA" id="ARBA00022771"/>
    </source>
</evidence>
<dbReference type="InterPro" id="IPR000330">
    <property type="entry name" value="SNF2_N"/>
</dbReference>
<dbReference type="InterPro" id="IPR001510">
    <property type="entry name" value="Znf_PARP"/>
</dbReference>
<comment type="subcellular location">
    <subcellularLocation>
        <location evidence="1">Nucleus</location>
    </subcellularLocation>
</comment>
<keyword evidence="5 11" id="KW-0863">Zinc-finger</keyword>
<dbReference type="InterPro" id="IPR001650">
    <property type="entry name" value="Helicase_C-like"/>
</dbReference>
<dbReference type="AlphaFoldDB" id="A0A2H3BZN2"/>
<dbReference type="Proteomes" id="UP000218334">
    <property type="component" value="Unassembled WGS sequence"/>
</dbReference>
<keyword evidence="8" id="KW-0862">Zinc</keyword>
<feature type="compositionally biased region" description="Polar residues" evidence="12">
    <location>
        <begin position="102"/>
        <end position="120"/>
    </location>
</feature>
<evidence type="ECO:0000256" key="10">
    <source>
        <dbReference type="ARBA" id="ARBA00023242"/>
    </source>
</evidence>
<evidence type="ECO:0000256" key="2">
    <source>
        <dbReference type="ARBA" id="ARBA00007025"/>
    </source>
</evidence>
<protein>
    <recommendedName>
        <fullName evidence="19">SNF2 family DNA-dependent ATPase domain-containing protein</fullName>
    </recommendedName>
</protein>
<evidence type="ECO:0000259" key="14">
    <source>
        <dbReference type="PROSITE" id="PS50089"/>
    </source>
</evidence>
<dbReference type="Pfam" id="PF00097">
    <property type="entry name" value="zf-C3HC4"/>
    <property type="match status" value="1"/>
</dbReference>
<dbReference type="Pfam" id="PF00271">
    <property type="entry name" value="Helicase_C"/>
    <property type="match status" value="2"/>
</dbReference>
<evidence type="ECO:0008006" key="19">
    <source>
        <dbReference type="Google" id="ProtNLM"/>
    </source>
</evidence>
<dbReference type="GO" id="GO:0003677">
    <property type="term" value="F:DNA binding"/>
    <property type="evidence" value="ECO:0007669"/>
    <property type="project" value="InterPro"/>
</dbReference>
<dbReference type="InterPro" id="IPR014001">
    <property type="entry name" value="Helicase_ATP-bd"/>
</dbReference>
<dbReference type="InterPro" id="IPR036957">
    <property type="entry name" value="Znf_PARP_sf"/>
</dbReference>
<feature type="compositionally biased region" description="Acidic residues" evidence="12">
    <location>
        <begin position="961"/>
        <end position="972"/>
    </location>
</feature>
<dbReference type="GO" id="GO:0008094">
    <property type="term" value="F:ATP-dependent activity, acting on DNA"/>
    <property type="evidence" value="ECO:0007669"/>
    <property type="project" value="TreeGrafter"/>
</dbReference>
<dbReference type="Gene3D" id="3.30.40.10">
    <property type="entry name" value="Zinc/RING finger domain, C3HC4 (zinc finger)"/>
    <property type="match status" value="1"/>
</dbReference>
<dbReference type="SMART" id="SM00910">
    <property type="entry name" value="HIRAN"/>
    <property type="match status" value="1"/>
</dbReference>
<dbReference type="PROSITE" id="PS51192">
    <property type="entry name" value="HELICASE_ATP_BIND_1"/>
    <property type="match status" value="1"/>
</dbReference>
<feature type="domain" description="PARP-type" evidence="13">
    <location>
        <begin position="9"/>
        <end position="93"/>
    </location>
</feature>
<evidence type="ECO:0000259" key="15">
    <source>
        <dbReference type="PROSITE" id="PS51192"/>
    </source>
</evidence>
<dbReference type="STRING" id="1076256.A0A2H3BZN2"/>
<evidence type="ECO:0000256" key="12">
    <source>
        <dbReference type="SAM" id="MobiDB-lite"/>
    </source>
</evidence>
<evidence type="ECO:0000256" key="3">
    <source>
        <dbReference type="ARBA" id="ARBA00022723"/>
    </source>
</evidence>